<protein>
    <submittedName>
        <fullName evidence="2">Uncharacterized protein</fullName>
    </submittedName>
</protein>
<proteinExistence type="predicted"/>
<reference evidence="2 3" key="1">
    <citation type="submission" date="2019-02" db="EMBL/GenBank/DDBJ databases">
        <title>Deep-cultivation of Planctomycetes and their phenomic and genomic characterization uncovers novel biology.</title>
        <authorList>
            <person name="Wiegand S."/>
            <person name="Jogler M."/>
            <person name="Boedeker C."/>
            <person name="Pinto D."/>
            <person name="Vollmers J."/>
            <person name="Rivas-Marin E."/>
            <person name="Kohn T."/>
            <person name="Peeters S.H."/>
            <person name="Heuer A."/>
            <person name="Rast P."/>
            <person name="Oberbeckmann S."/>
            <person name="Bunk B."/>
            <person name="Jeske O."/>
            <person name="Meyerdierks A."/>
            <person name="Storesund J.E."/>
            <person name="Kallscheuer N."/>
            <person name="Luecker S."/>
            <person name="Lage O.M."/>
            <person name="Pohl T."/>
            <person name="Merkel B.J."/>
            <person name="Hornburger P."/>
            <person name="Mueller R.-W."/>
            <person name="Bruemmer F."/>
            <person name="Labrenz M."/>
            <person name="Spormann A.M."/>
            <person name="Op den Camp H."/>
            <person name="Overmann J."/>
            <person name="Amann R."/>
            <person name="Jetten M.S.M."/>
            <person name="Mascher T."/>
            <person name="Medema M.H."/>
            <person name="Devos D.P."/>
            <person name="Kaster A.-K."/>
            <person name="Ovreas L."/>
            <person name="Rohde M."/>
            <person name="Galperin M.Y."/>
            <person name="Jogler C."/>
        </authorList>
    </citation>
    <scope>NUCLEOTIDE SEQUENCE [LARGE SCALE GENOMIC DNA]</scope>
    <source>
        <strain evidence="2 3">Pan189</strain>
    </source>
</reference>
<dbReference type="EMBL" id="CP036268">
    <property type="protein sequence ID" value="QDT37688.1"/>
    <property type="molecule type" value="Genomic_DNA"/>
</dbReference>
<organism evidence="2 3">
    <name type="scientific">Stratiformator vulcanicus</name>
    <dbReference type="NCBI Taxonomy" id="2527980"/>
    <lineage>
        <taxon>Bacteria</taxon>
        <taxon>Pseudomonadati</taxon>
        <taxon>Planctomycetota</taxon>
        <taxon>Planctomycetia</taxon>
        <taxon>Planctomycetales</taxon>
        <taxon>Planctomycetaceae</taxon>
        <taxon>Stratiformator</taxon>
    </lineage>
</organism>
<dbReference type="RefSeq" id="WP_145363782.1">
    <property type="nucleotide sequence ID" value="NZ_CP036268.1"/>
</dbReference>
<feature type="region of interest" description="Disordered" evidence="1">
    <location>
        <begin position="1"/>
        <end position="53"/>
    </location>
</feature>
<gene>
    <name evidence="2" type="ORF">Pan189_20700</name>
</gene>
<evidence type="ECO:0000313" key="3">
    <source>
        <dbReference type="Proteomes" id="UP000317318"/>
    </source>
</evidence>
<dbReference type="KEGG" id="svp:Pan189_20700"/>
<dbReference type="AlphaFoldDB" id="A0A517R1C4"/>
<keyword evidence="3" id="KW-1185">Reference proteome</keyword>
<evidence type="ECO:0000256" key="1">
    <source>
        <dbReference type="SAM" id="MobiDB-lite"/>
    </source>
</evidence>
<accession>A0A517R1C4</accession>
<sequence>MPDDRTFRNAPSAGPEFEQARNGLPAEAEHEIDQDLATPAPEMHLRPGGHLEQSVHEELDSAARNNIQAARDRFADGIGEDGQPLDIEQVPGAALDYEAWLDRTADEMERNIRDRFNHANELERD</sequence>
<name>A0A517R1C4_9PLAN</name>
<evidence type="ECO:0000313" key="2">
    <source>
        <dbReference type="EMBL" id="QDT37688.1"/>
    </source>
</evidence>
<dbReference type="Proteomes" id="UP000317318">
    <property type="component" value="Chromosome"/>
</dbReference>